<dbReference type="PANTHER" id="PTHR12873:SF0">
    <property type="entry name" value="TWINKLE MTDNA HELICASE"/>
    <property type="match status" value="1"/>
</dbReference>
<dbReference type="InterPro" id="IPR027417">
    <property type="entry name" value="P-loop_NTPase"/>
</dbReference>
<dbReference type="InterPro" id="IPR027032">
    <property type="entry name" value="Twinkle-like"/>
</dbReference>
<dbReference type="AlphaFoldDB" id="A0A8C3S8Y4"/>
<evidence type="ECO:0000313" key="2">
    <source>
        <dbReference type="Ensembl" id="ENSCSRP00000009506.1"/>
    </source>
</evidence>
<dbReference type="GO" id="GO:0043139">
    <property type="term" value="F:5'-3' DNA helicase activity"/>
    <property type="evidence" value="ECO:0007669"/>
    <property type="project" value="InterPro"/>
</dbReference>
<dbReference type="Pfam" id="PF13481">
    <property type="entry name" value="AAA_25"/>
    <property type="match status" value="1"/>
</dbReference>
<reference evidence="2" key="1">
    <citation type="submission" date="2025-08" db="UniProtKB">
        <authorList>
            <consortium name="Ensembl"/>
        </authorList>
    </citation>
    <scope>IDENTIFICATION</scope>
</reference>
<keyword evidence="3" id="KW-1185">Reference proteome</keyword>
<feature type="region of interest" description="Disordered" evidence="1">
    <location>
        <begin position="146"/>
        <end position="166"/>
    </location>
</feature>
<dbReference type="GO" id="GO:0006264">
    <property type="term" value="P:mitochondrial DNA replication"/>
    <property type="evidence" value="ECO:0007669"/>
    <property type="project" value="TreeGrafter"/>
</dbReference>
<sequence>MLTQFAVRRLEEQLDQFDEWADKFEDLPLYFMTFHGHQSIKAVIETMLHAVYMYDISHVIIDNLQFMMGQEQLTEIASGGFVLGDTLKAVLSGMLGQWGVPVSEKCRLTKREGVWVRGWGLGRGNGCLHGTGSEREFGCGKGLGAREGARGAGCGRRSSQVAPRKR</sequence>
<proteinExistence type="predicted"/>
<dbReference type="PANTHER" id="PTHR12873">
    <property type="entry name" value="T7-LIKE MITOCHONDRIAL DNA HELICASE"/>
    <property type="match status" value="1"/>
</dbReference>
<dbReference type="GO" id="GO:0003697">
    <property type="term" value="F:single-stranded DNA binding"/>
    <property type="evidence" value="ECO:0007669"/>
    <property type="project" value="InterPro"/>
</dbReference>
<organism evidence="2 3">
    <name type="scientific">Chelydra serpentina</name>
    <name type="common">Snapping turtle</name>
    <name type="synonym">Testudo serpentina</name>
    <dbReference type="NCBI Taxonomy" id="8475"/>
    <lineage>
        <taxon>Eukaryota</taxon>
        <taxon>Metazoa</taxon>
        <taxon>Chordata</taxon>
        <taxon>Craniata</taxon>
        <taxon>Vertebrata</taxon>
        <taxon>Euteleostomi</taxon>
        <taxon>Archelosauria</taxon>
        <taxon>Testudinata</taxon>
        <taxon>Testudines</taxon>
        <taxon>Cryptodira</taxon>
        <taxon>Durocryptodira</taxon>
        <taxon>Americhelydia</taxon>
        <taxon>Chelydroidea</taxon>
        <taxon>Chelydridae</taxon>
        <taxon>Chelydra</taxon>
    </lineage>
</organism>
<evidence type="ECO:0000313" key="3">
    <source>
        <dbReference type="Proteomes" id="UP000694403"/>
    </source>
</evidence>
<dbReference type="Proteomes" id="UP000694403">
    <property type="component" value="Unplaced"/>
</dbReference>
<dbReference type="Gene3D" id="3.40.50.300">
    <property type="entry name" value="P-loop containing nucleotide triphosphate hydrolases"/>
    <property type="match status" value="1"/>
</dbReference>
<accession>A0A8C3S8Y4</accession>
<dbReference type="GO" id="GO:0005739">
    <property type="term" value="C:mitochondrion"/>
    <property type="evidence" value="ECO:0007669"/>
    <property type="project" value="TreeGrafter"/>
</dbReference>
<dbReference type="Ensembl" id="ENSCSRT00000009843.1">
    <property type="protein sequence ID" value="ENSCSRP00000009506.1"/>
    <property type="gene ID" value="ENSCSRG00000007121.1"/>
</dbReference>
<name>A0A8C3S8Y4_CHESE</name>
<protein>
    <submittedName>
        <fullName evidence="2">Uncharacterized protein</fullName>
    </submittedName>
</protein>
<reference evidence="2" key="2">
    <citation type="submission" date="2025-09" db="UniProtKB">
        <authorList>
            <consortium name="Ensembl"/>
        </authorList>
    </citation>
    <scope>IDENTIFICATION</scope>
</reference>
<evidence type="ECO:0000256" key="1">
    <source>
        <dbReference type="SAM" id="MobiDB-lite"/>
    </source>
</evidence>